<evidence type="ECO:0000256" key="5">
    <source>
        <dbReference type="ARBA" id="ARBA00048391"/>
    </source>
</evidence>
<dbReference type="NCBIfam" id="TIGR00536">
    <property type="entry name" value="hemK_fam"/>
    <property type="match status" value="1"/>
</dbReference>
<evidence type="ECO:0000256" key="4">
    <source>
        <dbReference type="ARBA" id="ARBA00022691"/>
    </source>
</evidence>
<gene>
    <name evidence="8" type="ORF">HMPREF0647_04835</name>
</gene>
<comment type="catalytic activity">
    <reaction evidence="5">
        <text>L-glutaminyl-[peptide chain release factor] + S-adenosyl-L-methionine = N(5)-methyl-L-glutaminyl-[peptide chain release factor] + S-adenosyl-L-homocysteine + H(+)</text>
        <dbReference type="Rhea" id="RHEA:42896"/>
        <dbReference type="Rhea" id="RHEA-COMP:10271"/>
        <dbReference type="Rhea" id="RHEA-COMP:10272"/>
        <dbReference type="ChEBI" id="CHEBI:15378"/>
        <dbReference type="ChEBI" id="CHEBI:30011"/>
        <dbReference type="ChEBI" id="CHEBI:57856"/>
        <dbReference type="ChEBI" id="CHEBI:59789"/>
        <dbReference type="ChEBI" id="CHEBI:61891"/>
        <dbReference type="EC" id="2.1.1.297"/>
    </reaction>
</comment>
<evidence type="ECO:0000256" key="3">
    <source>
        <dbReference type="ARBA" id="ARBA00022679"/>
    </source>
</evidence>
<evidence type="ECO:0000313" key="9">
    <source>
        <dbReference type="Proteomes" id="UP000029525"/>
    </source>
</evidence>
<dbReference type="OrthoDB" id="9800643at2"/>
<comment type="caution">
    <text evidence="8">The sequence shown here is derived from an EMBL/GenBank/DDBJ whole genome shotgun (WGS) entry which is preliminary data.</text>
</comment>
<dbReference type="Gene3D" id="1.10.8.10">
    <property type="entry name" value="DNA helicase RuvA subunit, C-terminal domain"/>
    <property type="match status" value="1"/>
</dbReference>
<dbReference type="EC" id="2.1.1.297" evidence="1"/>
<dbReference type="PANTHER" id="PTHR18895">
    <property type="entry name" value="HEMK METHYLTRANSFERASE"/>
    <property type="match status" value="1"/>
</dbReference>
<sequence>MTYQHLWQRLTPLYDINEAQAIIRMVLEEEFHLSFADILIGKVNELSQDETTKLAEIVCRLAASEPVQYVLGRENFAGRTFHVESGVLIPRPETEMLVQWIEEDYNTPVCGLLPPAPLQILDIGTGSGCIAITLALDILNSSVAAWDISGDALLIARDNALRLGAKVNFQLQDALSIEATNRCWDIIVSNPPYICEKECEAMAENVLQHEPHTALFVPNDDPLRFYTAIAKLGKKTLTKGGTLYFETNPLYIKEVKTMLKDLGYTMIQLRKDQYDKQRFVKATLL</sequence>
<dbReference type="GO" id="GO:0032259">
    <property type="term" value="P:methylation"/>
    <property type="evidence" value="ECO:0007669"/>
    <property type="project" value="UniProtKB-KW"/>
</dbReference>
<keyword evidence="2 8" id="KW-0489">Methyltransferase</keyword>
<proteinExistence type="predicted"/>
<dbReference type="InterPro" id="IPR019874">
    <property type="entry name" value="RF_methyltr_PrmC"/>
</dbReference>
<evidence type="ECO:0000256" key="2">
    <source>
        <dbReference type="ARBA" id="ARBA00022603"/>
    </source>
</evidence>
<dbReference type="SUPFAM" id="SSF53335">
    <property type="entry name" value="S-adenosyl-L-methionine-dependent methyltransferases"/>
    <property type="match status" value="1"/>
</dbReference>
<dbReference type="PANTHER" id="PTHR18895:SF74">
    <property type="entry name" value="MTRF1L RELEASE FACTOR GLUTAMINE METHYLTRANSFERASE"/>
    <property type="match status" value="1"/>
</dbReference>
<dbReference type="InterPro" id="IPR002052">
    <property type="entry name" value="DNA_methylase_N6_adenine_CS"/>
</dbReference>
<dbReference type="Pfam" id="PF05175">
    <property type="entry name" value="MTS"/>
    <property type="match status" value="1"/>
</dbReference>
<feature type="domain" description="Release factor glutamine methyltransferase N-terminal" evidence="7">
    <location>
        <begin position="13"/>
        <end position="72"/>
    </location>
</feature>
<dbReference type="InterPro" id="IPR050320">
    <property type="entry name" value="N5-glutamine_MTase"/>
</dbReference>
<feature type="domain" description="Methyltransferase small" evidence="6">
    <location>
        <begin position="119"/>
        <end position="203"/>
    </location>
</feature>
<reference evidence="8 9" key="1">
    <citation type="submission" date="2014-07" db="EMBL/GenBank/DDBJ databases">
        <authorList>
            <person name="McCorrison J."/>
            <person name="Sanka R."/>
            <person name="Torralba M."/>
            <person name="Gillis M."/>
            <person name="Haft D.H."/>
            <person name="Methe B."/>
            <person name="Sutton G."/>
            <person name="Nelson K.E."/>
        </authorList>
    </citation>
    <scope>NUCLEOTIDE SEQUENCE [LARGE SCALE GENOMIC DNA]</scope>
    <source>
        <strain evidence="8 9">DNF00320</strain>
    </source>
</reference>
<protein>
    <recommendedName>
        <fullName evidence="1">peptide chain release factor N(5)-glutamine methyltransferase</fullName>
        <ecNumber evidence="1">2.1.1.297</ecNumber>
    </recommendedName>
</protein>
<dbReference type="PROSITE" id="PS00092">
    <property type="entry name" value="N6_MTASE"/>
    <property type="match status" value="1"/>
</dbReference>
<dbReference type="GO" id="GO:0102559">
    <property type="term" value="F:peptide chain release factor N(5)-glutamine methyltransferase activity"/>
    <property type="evidence" value="ECO:0007669"/>
    <property type="project" value="UniProtKB-EC"/>
</dbReference>
<dbReference type="NCBIfam" id="TIGR03534">
    <property type="entry name" value="RF_mod_PrmC"/>
    <property type="match status" value="1"/>
</dbReference>
<evidence type="ECO:0000313" key="8">
    <source>
        <dbReference type="EMBL" id="KGF44862.1"/>
    </source>
</evidence>
<dbReference type="CDD" id="cd02440">
    <property type="entry name" value="AdoMet_MTases"/>
    <property type="match status" value="1"/>
</dbReference>
<dbReference type="Proteomes" id="UP000029525">
    <property type="component" value="Unassembled WGS sequence"/>
</dbReference>
<evidence type="ECO:0000256" key="1">
    <source>
        <dbReference type="ARBA" id="ARBA00012771"/>
    </source>
</evidence>
<dbReference type="InterPro" id="IPR029063">
    <property type="entry name" value="SAM-dependent_MTases_sf"/>
</dbReference>
<organism evidence="8 9">
    <name type="scientific">Prevotella bivia DNF00320</name>
    <dbReference type="NCBI Taxonomy" id="1401068"/>
    <lineage>
        <taxon>Bacteria</taxon>
        <taxon>Pseudomonadati</taxon>
        <taxon>Bacteroidota</taxon>
        <taxon>Bacteroidia</taxon>
        <taxon>Bacteroidales</taxon>
        <taxon>Prevotellaceae</taxon>
        <taxon>Prevotella</taxon>
    </lineage>
</organism>
<dbReference type="GO" id="GO:0003676">
    <property type="term" value="F:nucleic acid binding"/>
    <property type="evidence" value="ECO:0007669"/>
    <property type="project" value="InterPro"/>
</dbReference>
<dbReference type="RefSeq" id="WP_036866710.1">
    <property type="nucleotide sequence ID" value="NZ_JRNQ01000025.1"/>
</dbReference>
<evidence type="ECO:0000259" key="6">
    <source>
        <dbReference type="Pfam" id="PF05175"/>
    </source>
</evidence>
<accession>A0A096BQD1</accession>
<name>A0A096BQD1_9BACT</name>
<keyword evidence="3 8" id="KW-0808">Transferase</keyword>
<dbReference type="AlphaFoldDB" id="A0A096BQD1"/>
<dbReference type="InterPro" id="IPR040758">
    <property type="entry name" value="PrmC_N"/>
</dbReference>
<dbReference type="InterPro" id="IPR007848">
    <property type="entry name" value="Small_mtfrase_dom"/>
</dbReference>
<dbReference type="Gene3D" id="3.40.50.150">
    <property type="entry name" value="Vaccinia Virus protein VP39"/>
    <property type="match status" value="1"/>
</dbReference>
<evidence type="ECO:0000259" key="7">
    <source>
        <dbReference type="Pfam" id="PF17827"/>
    </source>
</evidence>
<dbReference type="EMBL" id="JRNQ01000025">
    <property type="protein sequence ID" value="KGF44862.1"/>
    <property type="molecule type" value="Genomic_DNA"/>
</dbReference>
<dbReference type="Pfam" id="PF17827">
    <property type="entry name" value="PrmC_N"/>
    <property type="match status" value="1"/>
</dbReference>
<keyword evidence="4" id="KW-0949">S-adenosyl-L-methionine</keyword>
<dbReference type="InterPro" id="IPR004556">
    <property type="entry name" value="HemK-like"/>
</dbReference>